<evidence type="ECO:0000259" key="5">
    <source>
        <dbReference type="PROSITE" id="PS50850"/>
    </source>
</evidence>
<evidence type="ECO:0000313" key="6">
    <source>
        <dbReference type="EMBL" id="MES1928601.1"/>
    </source>
</evidence>
<evidence type="ECO:0000256" key="4">
    <source>
        <dbReference type="SAM" id="Phobius"/>
    </source>
</evidence>
<sequence length="444" mass="45724">MDDETAQRTPEQGRIRDLYDLVTGDENARVCRDISDDACREQPTNFFIHLVALLANKAGDLIASPKLVLPWLLGAIGAPVWMTGLLVPIRESLALLPQLAVAGWMRSKPRRKWFWVAGAAIQGASVVAMIAAALALDAGAAGLAILALLALFSLGRGVCSVSYKDVQGKTIAKTRRGTLSGYAASAAGGVAMLLGLTLWLTPAANAKLTPILVLLALAGTAWLFAAVIFSSLREYAGATEGGGNALKTAWQSLDIIRSKPGFARFIAVRGLLIATALAAPYYAELARSSGGDAIGNLAVLLALSGLASLIAAPIWGRFSDRSSRQVLMLTGVLAAVLNLLVAASAVFGLGATFGVWPFAVGYFLLAGVHAGVRLGRKTYLTDLGTAEDRAQLTAVANTTIGVILLAGGGMIALIGSFGAAVAVAALTVPALAAAALAVGLPETE</sequence>
<feature type="transmembrane region" description="Helical" evidence="4">
    <location>
        <begin position="179"/>
        <end position="199"/>
    </location>
</feature>
<feature type="transmembrane region" description="Helical" evidence="4">
    <location>
        <begin position="140"/>
        <end position="159"/>
    </location>
</feature>
<dbReference type="EMBL" id="APND01000001">
    <property type="protein sequence ID" value="MES1928601.1"/>
    <property type="molecule type" value="Genomic_DNA"/>
</dbReference>
<feature type="transmembrane region" description="Helical" evidence="4">
    <location>
        <begin position="353"/>
        <end position="372"/>
    </location>
</feature>
<feature type="transmembrane region" description="Helical" evidence="4">
    <location>
        <begin position="420"/>
        <end position="440"/>
    </location>
</feature>
<dbReference type="PANTHER" id="PTHR23526:SF2">
    <property type="entry name" value="MAJOR FACILITATOR SUPERFAMILY (MFS) PROFILE DOMAIN-CONTAINING PROTEIN"/>
    <property type="match status" value="1"/>
</dbReference>
<accession>A0ABV2AY76</accession>
<feature type="domain" description="Major facilitator superfamily (MFS) profile" evidence="5">
    <location>
        <begin position="211"/>
        <end position="444"/>
    </location>
</feature>
<feature type="transmembrane region" description="Helical" evidence="4">
    <location>
        <begin position="294"/>
        <end position="314"/>
    </location>
</feature>
<evidence type="ECO:0000256" key="1">
    <source>
        <dbReference type="ARBA" id="ARBA00022692"/>
    </source>
</evidence>
<proteinExistence type="predicted"/>
<feature type="transmembrane region" description="Helical" evidence="4">
    <location>
        <begin position="262"/>
        <end position="282"/>
    </location>
</feature>
<keyword evidence="7" id="KW-1185">Reference proteome</keyword>
<dbReference type="InterPro" id="IPR020846">
    <property type="entry name" value="MFS_dom"/>
</dbReference>
<evidence type="ECO:0000256" key="2">
    <source>
        <dbReference type="ARBA" id="ARBA00022989"/>
    </source>
</evidence>
<protein>
    <submittedName>
        <fullName evidence="6">Permease of the major facilitator superfamily protein</fullName>
    </submittedName>
</protein>
<keyword evidence="1 4" id="KW-0812">Transmembrane</keyword>
<gene>
    <name evidence="6" type="ORF">SADO_05060</name>
</gene>
<evidence type="ECO:0000256" key="3">
    <source>
        <dbReference type="ARBA" id="ARBA00023136"/>
    </source>
</evidence>
<dbReference type="SUPFAM" id="SSF103473">
    <property type="entry name" value="MFS general substrate transporter"/>
    <property type="match status" value="1"/>
</dbReference>
<dbReference type="PANTHER" id="PTHR23526">
    <property type="entry name" value="INTEGRAL MEMBRANE TRANSPORT PROTEIN-RELATED"/>
    <property type="match status" value="1"/>
</dbReference>
<keyword evidence="2 4" id="KW-1133">Transmembrane helix</keyword>
<feature type="transmembrane region" description="Helical" evidence="4">
    <location>
        <begin position="211"/>
        <end position="229"/>
    </location>
</feature>
<keyword evidence="3 4" id="KW-0472">Membrane</keyword>
<feature type="transmembrane region" description="Helical" evidence="4">
    <location>
        <begin position="326"/>
        <end position="347"/>
    </location>
</feature>
<reference evidence="6 7" key="1">
    <citation type="submission" date="2013-03" db="EMBL/GenBank/DDBJ databases">
        <title>Salinisphaera dokdonensis CL-ES53 Genome Sequencing.</title>
        <authorList>
            <person name="Li C."/>
            <person name="Lai Q."/>
            <person name="Shao Z."/>
        </authorList>
    </citation>
    <scope>NUCLEOTIDE SEQUENCE [LARGE SCALE GENOMIC DNA]</scope>
    <source>
        <strain evidence="6 7">CL-ES53</strain>
    </source>
</reference>
<feature type="transmembrane region" description="Helical" evidence="4">
    <location>
        <begin position="113"/>
        <end position="134"/>
    </location>
</feature>
<name>A0ABV2AY76_9GAMM</name>
<dbReference type="PROSITE" id="PS50850">
    <property type="entry name" value="MFS"/>
    <property type="match status" value="1"/>
</dbReference>
<feature type="transmembrane region" description="Helical" evidence="4">
    <location>
        <begin position="68"/>
        <end position="89"/>
    </location>
</feature>
<feature type="transmembrane region" description="Helical" evidence="4">
    <location>
        <begin position="392"/>
        <end position="414"/>
    </location>
</feature>
<evidence type="ECO:0000313" key="7">
    <source>
        <dbReference type="Proteomes" id="UP001460888"/>
    </source>
</evidence>
<dbReference type="Gene3D" id="1.20.1250.20">
    <property type="entry name" value="MFS general substrate transporter like domains"/>
    <property type="match status" value="1"/>
</dbReference>
<dbReference type="InterPro" id="IPR052528">
    <property type="entry name" value="Sugar_transport-like"/>
</dbReference>
<organism evidence="6 7">
    <name type="scientific">Salinisphaera dokdonensis CL-ES53</name>
    <dbReference type="NCBI Taxonomy" id="1304272"/>
    <lineage>
        <taxon>Bacteria</taxon>
        <taxon>Pseudomonadati</taxon>
        <taxon>Pseudomonadota</taxon>
        <taxon>Gammaproteobacteria</taxon>
        <taxon>Salinisphaerales</taxon>
        <taxon>Salinisphaeraceae</taxon>
        <taxon>Salinisphaera</taxon>
    </lineage>
</organism>
<dbReference type="RefSeq" id="WP_353109769.1">
    <property type="nucleotide sequence ID" value="NZ_APND01000001.1"/>
</dbReference>
<dbReference type="InterPro" id="IPR036259">
    <property type="entry name" value="MFS_trans_sf"/>
</dbReference>
<dbReference type="Proteomes" id="UP001460888">
    <property type="component" value="Unassembled WGS sequence"/>
</dbReference>
<comment type="caution">
    <text evidence="6">The sequence shown here is derived from an EMBL/GenBank/DDBJ whole genome shotgun (WGS) entry which is preliminary data.</text>
</comment>